<protein>
    <submittedName>
        <fullName evidence="5">Surface antigen-like protein</fullName>
    </submittedName>
</protein>
<keyword evidence="2" id="KW-0472">Membrane</keyword>
<keyword evidence="6" id="KW-1185">Reference proteome</keyword>
<comment type="caution">
    <text evidence="5">The sequence shown here is derived from an EMBL/GenBank/DDBJ whole genome shotgun (WGS) entry which is preliminary data.</text>
</comment>
<dbReference type="Proteomes" id="UP000249720">
    <property type="component" value="Unassembled WGS sequence"/>
</dbReference>
<dbReference type="EMBL" id="QKZV01000002">
    <property type="protein sequence ID" value="PZX64541.1"/>
    <property type="molecule type" value="Genomic_DNA"/>
</dbReference>
<dbReference type="AlphaFoldDB" id="A0A2W7RVP6"/>
<feature type="domain" description="Bacterial surface antigen (D15)" evidence="4">
    <location>
        <begin position="190"/>
        <end position="337"/>
    </location>
</feature>
<evidence type="ECO:0000313" key="6">
    <source>
        <dbReference type="Proteomes" id="UP000249720"/>
    </source>
</evidence>
<dbReference type="RefSeq" id="WP_111293710.1">
    <property type="nucleotide sequence ID" value="NZ_QKZV01000002.1"/>
</dbReference>
<organism evidence="5 6">
    <name type="scientific">Hydrotalea sandarakina</name>
    <dbReference type="NCBI Taxonomy" id="1004304"/>
    <lineage>
        <taxon>Bacteria</taxon>
        <taxon>Pseudomonadati</taxon>
        <taxon>Bacteroidota</taxon>
        <taxon>Chitinophagia</taxon>
        <taxon>Chitinophagales</taxon>
        <taxon>Chitinophagaceae</taxon>
        <taxon>Hydrotalea</taxon>
    </lineage>
</organism>
<evidence type="ECO:0000313" key="5">
    <source>
        <dbReference type="EMBL" id="PZX64541.1"/>
    </source>
</evidence>
<dbReference type="Gene3D" id="2.40.160.50">
    <property type="entry name" value="membrane protein fhac: a member of the omp85/tpsb transporter family"/>
    <property type="match status" value="1"/>
</dbReference>
<proteinExistence type="predicted"/>
<evidence type="ECO:0000256" key="2">
    <source>
        <dbReference type="ARBA" id="ARBA00023136"/>
    </source>
</evidence>
<dbReference type="OrthoDB" id="9771071at2"/>
<evidence type="ECO:0000256" key="1">
    <source>
        <dbReference type="ARBA" id="ARBA00004370"/>
    </source>
</evidence>
<dbReference type="Pfam" id="PF01103">
    <property type="entry name" value="Omp85"/>
    <property type="match status" value="1"/>
</dbReference>
<keyword evidence="3" id="KW-0732">Signal</keyword>
<gene>
    <name evidence="5" type="ORF">LX80_00737</name>
</gene>
<evidence type="ECO:0000259" key="4">
    <source>
        <dbReference type="Pfam" id="PF01103"/>
    </source>
</evidence>
<feature type="signal peptide" evidence="3">
    <location>
        <begin position="1"/>
        <end position="21"/>
    </location>
</feature>
<dbReference type="InterPro" id="IPR000184">
    <property type="entry name" value="Bac_surfAg_D15"/>
</dbReference>
<reference evidence="5 6" key="1">
    <citation type="submission" date="2018-06" db="EMBL/GenBank/DDBJ databases">
        <title>Genomic Encyclopedia of Archaeal and Bacterial Type Strains, Phase II (KMG-II): from individual species to whole genera.</title>
        <authorList>
            <person name="Goeker M."/>
        </authorList>
    </citation>
    <scope>NUCLEOTIDE SEQUENCE [LARGE SCALE GENOMIC DNA]</scope>
    <source>
        <strain evidence="5 6">DSM 23241</strain>
    </source>
</reference>
<evidence type="ECO:0000256" key="3">
    <source>
        <dbReference type="SAM" id="SignalP"/>
    </source>
</evidence>
<comment type="subcellular location">
    <subcellularLocation>
        <location evidence="1">Membrane</location>
    </subcellularLocation>
</comment>
<sequence length="369" mass="41817">MKKIYFLFFVWYLSFNNSAMATIQLCSNSIIYHNGTINDTLPKSRIFFVPVITYAPETNVALGISGICSYQKPSSDTSYLQLTAIYTFNQQTILDAALRHYFHNNKNLLLANTVYKNFPEYFYGLGNTTPDSLSQLISTHSLRVNIEWYQQIKPYWYVGGVINMLDYFSIHANDPNKIPLPELGNSGGYTLGLGASILHDNRDNAFNATKGWYLCANVVSFNQQFGSAYNFVKSNVDARYYFRTNSKTVLAGQLLYQGNSGNVPFWQTAALGGSNMMRGLYAGRYRDNYLLAAQSEWRYQFSKKWGFTTFAALGKVANTMNELDLDNVHSSYGIGFRRRITKNNKINIRIDVARSGGATNFYVNLAEAF</sequence>
<feature type="chain" id="PRO_5015954396" evidence="3">
    <location>
        <begin position="22"/>
        <end position="369"/>
    </location>
</feature>
<name>A0A2W7RVP6_9BACT</name>
<dbReference type="GO" id="GO:0019867">
    <property type="term" value="C:outer membrane"/>
    <property type="evidence" value="ECO:0007669"/>
    <property type="project" value="InterPro"/>
</dbReference>
<accession>A0A2W7RVP6</accession>